<evidence type="ECO:0000313" key="1">
    <source>
        <dbReference type="EMBL" id="ABM45489.1"/>
    </source>
</evidence>
<evidence type="ECO:0000313" key="2">
    <source>
        <dbReference type="Proteomes" id="UP000000643"/>
    </source>
</evidence>
<accession>A1UUC4</accession>
<proteinExistence type="predicted"/>
<sequence length="38" mass="4323">MFFCYSLVGMKGCSYIPKKTRCDSQIIVCDLELNMGVE</sequence>
<dbReference type="Proteomes" id="UP000000643">
    <property type="component" value="Chromosome"/>
</dbReference>
<dbReference type="AlphaFoldDB" id="A1UUC4"/>
<name>A1UUC4_BARBK</name>
<dbReference type="HOGENOM" id="CLU_3324963_0_0_5"/>
<reference evidence="1 2" key="1">
    <citation type="submission" date="2006-12" db="EMBL/GenBank/DDBJ databases">
        <authorList>
            <person name="Hendrix L."/>
            <person name="Mohamoud Y."/>
            <person name="Radune D."/>
            <person name="Shvartsbeyn A."/>
            <person name="Daugherty S."/>
            <person name="Dodson R."/>
            <person name="Durkin A.S."/>
            <person name="Harkins D."/>
            <person name="Huot H."/>
            <person name="Kothari S.P."/>
            <person name="Madupu R."/>
            <person name="Li J."/>
            <person name="Nelson W.C."/>
            <person name="Shrivastava S."/>
            <person name="Giglio M.G."/>
            <person name="Haft D."/>
            <person name="Selengut J."/>
            <person name="Fraser-Ligget C."/>
            <person name="Seshadri R."/>
        </authorList>
    </citation>
    <scope>NUCLEOTIDE SEQUENCE [LARGE SCALE GENOMIC DNA]</scope>
    <source>
        <strain evidence="2">ATCC 35685 / NCTC 12138 / KC583</strain>
    </source>
</reference>
<dbReference type="KEGG" id="bbk:BARBAKC583_1329"/>
<dbReference type="EMBL" id="CP000524">
    <property type="protein sequence ID" value="ABM45489.1"/>
    <property type="molecule type" value="Genomic_DNA"/>
</dbReference>
<organism evidence="1 2">
    <name type="scientific">Bartonella bacilliformis (strain ATCC 35685 / KC583 / Herrer 020/F12,63)</name>
    <dbReference type="NCBI Taxonomy" id="360095"/>
    <lineage>
        <taxon>Bacteria</taxon>
        <taxon>Pseudomonadati</taxon>
        <taxon>Pseudomonadota</taxon>
        <taxon>Alphaproteobacteria</taxon>
        <taxon>Hyphomicrobiales</taxon>
        <taxon>Bartonellaceae</taxon>
        <taxon>Bartonella</taxon>
    </lineage>
</organism>
<protein>
    <submittedName>
        <fullName evidence="1">Uncharacterized protein</fullName>
    </submittedName>
</protein>
<gene>
    <name evidence="1" type="ordered locus">BARBAKC583_1329</name>
</gene>